<dbReference type="AlphaFoldDB" id="A0AA40G3V5"/>
<evidence type="ECO:0000313" key="1">
    <source>
        <dbReference type="EMBL" id="KAK1130438.1"/>
    </source>
</evidence>
<dbReference type="EMBL" id="JAHYIQ010000007">
    <property type="protein sequence ID" value="KAK1130438.1"/>
    <property type="molecule type" value="Genomic_DNA"/>
</dbReference>
<dbReference type="Proteomes" id="UP001177670">
    <property type="component" value="Unassembled WGS sequence"/>
</dbReference>
<comment type="caution">
    <text evidence="1">The sequence shown here is derived from an EMBL/GenBank/DDBJ whole genome shotgun (WGS) entry which is preliminary data.</text>
</comment>
<name>A0AA40G3V5_9HYME</name>
<proteinExistence type="predicted"/>
<gene>
    <name evidence="1" type="ORF">K0M31_018569</name>
</gene>
<reference evidence="1" key="1">
    <citation type="submission" date="2021-10" db="EMBL/GenBank/DDBJ databases">
        <title>Melipona bicolor Genome sequencing and assembly.</title>
        <authorList>
            <person name="Araujo N.S."/>
            <person name="Arias M.C."/>
        </authorList>
    </citation>
    <scope>NUCLEOTIDE SEQUENCE</scope>
    <source>
        <strain evidence="1">USP_2M_L1-L4_2017</strain>
        <tissue evidence="1">Whole body</tissue>
    </source>
</reference>
<organism evidence="1 2">
    <name type="scientific">Melipona bicolor</name>
    <dbReference type="NCBI Taxonomy" id="60889"/>
    <lineage>
        <taxon>Eukaryota</taxon>
        <taxon>Metazoa</taxon>
        <taxon>Ecdysozoa</taxon>
        <taxon>Arthropoda</taxon>
        <taxon>Hexapoda</taxon>
        <taxon>Insecta</taxon>
        <taxon>Pterygota</taxon>
        <taxon>Neoptera</taxon>
        <taxon>Endopterygota</taxon>
        <taxon>Hymenoptera</taxon>
        <taxon>Apocrita</taxon>
        <taxon>Aculeata</taxon>
        <taxon>Apoidea</taxon>
        <taxon>Anthophila</taxon>
        <taxon>Apidae</taxon>
        <taxon>Melipona</taxon>
    </lineage>
</organism>
<protein>
    <submittedName>
        <fullName evidence="1">Uncharacterized protein</fullName>
    </submittedName>
</protein>
<sequence length="130" mass="14970">MPSIVASRLIDSDVNEEAMCGLHRWIEETIVTVNRDGTRLWSRDRSNRGLQSLERCRLRSSRLIETKFASPAKYCCLYTRGNCYLYLPYSGEFPKPDGDHSAQTSEFRRDKLQALGAGKLREDYLCDTKN</sequence>
<evidence type="ECO:0000313" key="2">
    <source>
        <dbReference type="Proteomes" id="UP001177670"/>
    </source>
</evidence>
<accession>A0AA40G3V5</accession>
<keyword evidence="2" id="KW-1185">Reference proteome</keyword>